<evidence type="ECO:0000256" key="1">
    <source>
        <dbReference type="SAM" id="Phobius"/>
    </source>
</evidence>
<feature type="transmembrane region" description="Helical" evidence="1">
    <location>
        <begin position="34"/>
        <end position="52"/>
    </location>
</feature>
<keyword evidence="3" id="KW-1185">Reference proteome</keyword>
<evidence type="ECO:0000313" key="3">
    <source>
        <dbReference type="Proteomes" id="UP000191112"/>
    </source>
</evidence>
<gene>
    <name evidence="2" type="ORF">SAMN05660477_00372</name>
</gene>
<dbReference type="EMBL" id="FUYZ01000001">
    <property type="protein sequence ID" value="SKB63280.1"/>
    <property type="molecule type" value="Genomic_DNA"/>
</dbReference>
<feature type="transmembrane region" description="Helical" evidence="1">
    <location>
        <begin position="73"/>
        <end position="94"/>
    </location>
</feature>
<proteinExistence type="predicted"/>
<dbReference type="Proteomes" id="UP000191112">
    <property type="component" value="Unassembled WGS sequence"/>
</dbReference>
<keyword evidence="1" id="KW-1133">Transmembrane helix</keyword>
<dbReference type="AlphaFoldDB" id="A0A1T5CVP9"/>
<evidence type="ECO:0000313" key="2">
    <source>
        <dbReference type="EMBL" id="SKB63280.1"/>
    </source>
</evidence>
<keyword evidence="1" id="KW-0472">Membrane</keyword>
<keyword evidence="1" id="KW-0812">Transmembrane</keyword>
<name>A0A1T5CVP9_9FLAO</name>
<sequence length="205" mass="24158">MRLGDNCVYLRVICNYSQNLRLHQMIEKIWKDPVWSKVISVIIVAIGGLILAKAKSYYDSQTFKEAFNDIINYQLKIIYIFFGIIIFWILRWIYKISLGSNRNKTNSKFEKNKTLLRKVDKIIDKKEGVMMKWNVHFSTANKPFVSDVNCFCLLHGDLPIKFLWNRCPHQDCKNSQKQIDDYSLENLAESIVLDEWDKINGNKII</sequence>
<protein>
    <submittedName>
        <fullName evidence="2">Uncharacterized protein</fullName>
    </submittedName>
</protein>
<accession>A0A1T5CVP9</accession>
<organism evidence="2 3">
    <name type="scientific">Soonwooa buanensis</name>
    <dbReference type="NCBI Taxonomy" id="619805"/>
    <lineage>
        <taxon>Bacteria</taxon>
        <taxon>Pseudomonadati</taxon>
        <taxon>Bacteroidota</taxon>
        <taxon>Flavobacteriia</taxon>
        <taxon>Flavobacteriales</taxon>
        <taxon>Weeksellaceae</taxon>
        <taxon>Chryseobacterium group</taxon>
        <taxon>Soonwooa</taxon>
    </lineage>
</organism>
<reference evidence="2 3" key="1">
    <citation type="submission" date="2017-02" db="EMBL/GenBank/DDBJ databases">
        <authorList>
            <person name="Peterson S.W."/>
        </authorList>
    </citation>
    <scope>NUCLEOTIDE SEQUENCE [LARGE SCALE GENOMIC DNA]</scope>
    <source>
        <strain evidence="2 3">DSM 22323</strain>
    </source>
</reference>
<dbReference type="STRING" id="619805.SAMN05660477_00372"/>